<name>A0A178HRC6_9HYPH</name>
<feature type="transmembrane region" description="Helical" evidence="1">
    <location>
        <begin position="12"/>
        <end position="33"/>
    </location>
</feature>
<organism evidence="2 3">
    <name type="scientific">Devosia elaeis</name>
    <dbReference type="NCBI Taxonomy" id="1770058"/>
    <lineage>
        <taxon>Bacteria</taxon>
        <taxon>Pseudomonadati</taxon>
        <taxon>Pseudomonadota</taxon>
        <taxon>Alphaproteobacteria</taxon>
        <taxon>Hyphomicrobiales</taxon>
        <taxon>Devosiaceae</taxon>
        <taxon>Devosia</taxon>
    </lineage>
</organism>
<evidence type="ECO:0000256" key="1">
    <source>
        <dbReference type="SAM" id="Phobius"/>
    </source>
</evidence>
<accession>A0A178HRC6</accession>
<dbReference type="AlphaFoldDB" id="A0A178HRC6"/>
<keyword evidence="1" id="KW-0472">Membrane</keyword>
<keyword evidence="1" id="KW-1133">Transmembrane helix</keyword>
<evidence type="ECO:0000313" key="2">
    <source>
        <dbReference type="EMBL" id="OAM75219.1"/>
    </source>
</evidence>
<dbReference type="EMBL" id="LVVY01000113">
    <property type="protein sequence ID" value="OAM75219.1"/>
    <property type="molecule type" value="Genomic_DNA"/>
</dbReference>
<gene>
    <name evidence="2" type="ORF">A3840_14835</name>
</gene>
<reference evidence="2 3" key="1">
    <citation type="submission" date="2016-03" db="EMBL/GenBank/DDBJ databases">
        <title>Genome sequencing of Devosia sp. S37.</title>
        <authorList>
            <person name="Mohd Nor M."/>
        </authorList>
    </citation>
    <scope>NUCLEOTIDE SEQUENCE [LARGE SCALE GENOMIC DNA]</scope>
    <source>
        <strain evidence="2 3">S37</strain>
    </source>
</reference>
<protein>
    <submittedName>
        <fullName evidence="2">Uncharacterized protein</fullName>
    </submittedName>
</protein>
<dbReference type="Proteomes" id="UP000078389">
    <property type="component" value="Unassembled WGS sequence"/>
</dbReference>
<keyword evidence="1" id="KW-0812">Transmembrane</keyword>
<comment type="caution">
    <text evidence="2">The sequence shown here is derived from an EMBL/GenBank/DDBJ whole genome shotgun (WGS) entry which is preliminary data.</text>
</comment>
<dbReference type="STRING" id="1770058.A3840_14835"/>
<sequence>MGFLENVAIQWLIRRVPELVGLITVTASLIAAIPPEHMATIMAILTGQGGGLTVTALIGLGVWVYAQIISFRQTTKPKQVEQIGGKPVEISSGRKSLVDILAGK</sequence>
<feature type="transmembrane region" description="Helical" evidence="1">
    <location>
        <begin position="39"/>
        <end position="66"/>
    </location>
</feature>
<evidence type="ECO:0000313" key="3">
    <source>
        <dbReference type="Proteomes" id="UP000078389"/>
    </source>
</evidence>
<proteinExistence type="predicted"/>
<keyword evidence="3" id="KW-1185">Reference proteome</keyword>